<sequence>MAHGKCCAEVLKKERAEVQPTQQQTILRERASKISLHSTIFGVVAAAEPQGGAAVSGRSCCSLHQQTK</sequence>
<accession>A0A8S1DCH0</accession>
<proteinExistence type="predicted"/>
<dbReference type="EMBL" id="CADEPI010000202">
    <property type="protein sequence ID" value="CAB3380178.1"/>
    <property type="molecule type" value="Genomic_DNA"/>
</dbReference>
<protein>
    <submittedName>
        <fullName evidence="1">Uncharacterized protein</fullName>
    </submittedName>
</protein>
<gene>
    <name evidence="1" type="ORF">CLODIP_2_CD08465</name>
</gene>
<keyword evidence="2" id="KW-1185">Reference proteome</keyword>
<dbReference type="AlphaFoldDB" id="A0A8S1DCH0"/>
<organism evidence="1 2">
    <name type="scientific">Cloeon dipterum</name>
    <dbReference type="NCBI Taxonomy" id="197152"/>
    <lineage>
        <taxon>Eukaryota</taxon>
        <taxon>Metazoa</taxon>
        <taxon>Ecdysozoa</taxon>
        <taxon>Arthropoda</taxon>
        <taxon>Hexapoda</taxon>
        <taxon>Insecta</taxon>
        <taxon>Pterygota</taxon>
        <taxon>Palaeoptera</taxon>
        <taxon>Ephemeroptera</taxon>
        <taxon>Pisciforma</taxon>
        <taxon>Baetidae</taxon>
        <taxon>Cloeon</taxon>
    </lineage>
</organism>
<reference evidence="1 2" key="1">
    <citation type="submission" date="2020-04" db="EMBL/GenBank/DDBJ databases">
        <authorList>
            <person name="Alioto T."/>
            <person name="Alioto T."/>
            <person name="Gomez Garrido J."/>
        </authorList>
    </citation>
    <scope>NUCLEOTIDE SEQUENCE [LARGE SCALE GENOMIC DNA]</scope>
</reference>
<dbReference type="Proteomes" id="UP000494165">
    <property type="component" value="Unassembled WGS sequence"/>
</dbReference>
<evidence type="ECO:0000313" key="2">
    <source>
        <dbReference type="Proteomes" id="UP000494165"/>
    </source>
</evidence>
<comment type="caution">
    <text evidence="1">The sequence shown here is derived from an EMBL/GenBank/DDBJ whole genome shotgun (WGS) entry which is preliminary data.</text>
</comment>
<name>A0A8S1DCH0_9INSE</name>
<evidence type="ECO:0000313" key="1">
    <source>
        <dbReference type="EMBL" id="CAB3380178.1"/>
    </source>
</evidence>